<sequence length="197" mass="21693">MTALASSVSILVLDAGGTPRRWIGVEEAVAYYCKEQVAWDYGEHSFTLRGGISRASGQQSSLTLRSIVAVRGDRAHRAPLAATPALSREMLFARDCHVCAYCGRRLRPAELTAEHVHPRSRGGKTSWTNLVSACKPCNLRKGDRTPEQARMPLLYVPYVPSLCEAFILRNRRILADQMAFLMAGVPAGSRLRDPLQA</sequence>
<evidence type="ECO:0000259" key="1">
    <source>
        <dbReference type="SMART" id="SM00507"/>
    </source>
</evidence>
<feature type="domain" description="HNH nuclease" evidence="1">
    <location>
        <begin position="86"/>
        <end position="139"/>
    </location>
</feature>
<dbReference type="PANTHER" id="PTHR33877:SF2">
    <property type="entry name" value="OS07G0170200 PROTEIN"/>
    <property type="match status" value="1"/>
</dbReference>
<dbReference type="OrthoDB" id="9802901at2"/>
<accession>A0A5C8NU65</accession>
<dbReference type="PANTHER" id="PTHR33877">
    <property type="entry name" value="SLL1193 PROTEIN"/>
    <property type="match status" value="1"/>
</dbReference>
<keyword evidence="2" id="KW-0378">Hydrolase</keyword>
<keyword evidence="3" id="KW-1185">Reference proteome</keyword>
<dbReference type="InterPro" id="IPR029471">
    <property type="entry name" value="HNH_5"/>
</dbReference>
<dbReference type="RefSeq" id="WP_147704952.1">
    <property type="nucleotide sequence ID" value="NZ_VDUY01000005.1"/>
</dbReference>
<proteinExistence type="predicted"/>
<evidence type="ECO:0000313" key="2">
    <source>
        <dbReference type="EMBL" id="TXL64703.1"/>
    </source>
</evidence>
<gene>
    <name evidence="2" type="ORF">FHP08_13240</name>
</gene>
<dbReference type="Proteomes" id="UP000321548">
    <property type="component" value="Unassembled WGS sequence"/>
</dbReference>
<reference evidence="2 3" key="1">
    <citation type="submission" date="2019-06" db="EMBL/GenBank/DDBJ databases">
        <title>Quisquiliibacterium sp. nov., isolated from a maize field.</title>
        <authorList>
            <person name="Lin S.-Y."/>
            <person name="Tsai C.-F."/>
            <person name="Young C.-C."/>
        </authorList>
    </citation>
    <scope>NUCLEOTIDE SEQUENCE [LARGE SCALE GENOMIC DNA]</scope>
    <source>
        <strain evidence="2 3">CC-CFT501</strain>
    </source>
</reference>
<comment type="caution">
    <text evidence="2">The sequence shown here is derived from an EMBL/GenBank/DDBJ whole genome shotgun (WGS) entry which is preliminary data.</text>
</comment>
<dbReference type="EMBL" id="VDUY01000005">
    <property type="protein sequence ID" value="TXL64703.1"/>
    <property type="molecule type" value="Genomic_DNA"/>
</dbReference>
<organism evidence="2 3">
    <name type="scientific">Zeimonas arvi</name>
    <dbReference type="NCBI Taxonomy" id="2498847"/>
    <lineage>
        <taxon>Bacteria</taxon>
        <taxon>Pseudomonadati</taxon>
        <taxon>Pseudomonadota</taxon>
        <taxon>Betaproteobacteria</taxon>
        <taxon>Burkholderiales</taxon>
        <taxon>Burkholderiaceae</taxon>
        <taxon>Zeimonas</taxon>
    </lineage>
</organism>
<dbReference type="InterPro" id="IPR003615">
    <property type="entry name" value="HNH_nuc"/>
</dbReference>
<dbReference type="InterPro" id="IPR052892">
    <property type="entry name" value="NA-targeting_endonuclease"/>
</dbReference>
<dbReference type="AlphaFoldDB" id="A0A5C8NU65"/>
<dbReference type="SMART" id="SM00507">
    <property type="entry name" value="HNHc"/>
    <property type="match status" value="1"/>
</dbReference>
<dbReference type="Pfam" id="PF14279">
    <property type="entry name" value="HNH_5"/>
    <property type="match status" value="1"/>
</dbReference>
<dbReference type="Gene3D" id="1.10.30.50">
    <property type="match status" value="1"/>
</dbReference>
<dbReference type="CDD" id="cd00085">
    <property type="entry name" value="HNHc"/>
    <property type="match status" value="1"/>
</dbReference>
<dbReference type="GO" id="GO:0004519">
    <property type="term" value="F:endonuclease activity"/>
    <property type="evidence" value="ECO:0007669"/>
    <property type="project" value="UniProtKB-KW"/>
</dbReference>
<keyword evidence="2" id="KW-0540">Nuclease</keyword>
<evidence type="ECO:0000313" key="3">
    <source>
        <dbReference type="Proteomes" id="UP000321548"/>
    </source>
</evidence>
<keyword evidence="2" id="KW-0255">Endonuclease</keyword>
<protein>
    <submittedName>
        <fullName evidence="2">HNH endonuclease</fullName>
    </submittedName>
</protein>
<name>A0A5C8NU65_9BURK</name>